<keyword evidence="6 7" id="KW-0472">Membrane</keyword>
<comment type="similarity">
    <text evidence="7">Belongs to the binding-protein-dependent transport system permease family.</text>
</comment>
<feature type="transmembrane region" description="Helical" evidence="7">
    <location>
        <begin position="190"/>
        <end position="214"/>
    </location>
</feature>
<evidence type="ECO:0000259" key="8">
    <source>
        <dbReference type="PROSITE" id="PS50928"/>
    </source>
</evidence>
<dbReference type="Pfam" id="PF00528">
    <property type="entry name" value="BPD_transp_1"/>
    <property type="match status" value="1"/>
</dbReference>
<evidence type="ECO:0000256" key="7">
    <source>
        <dbReference type="RuleBase" id="RU363032"/>
    </source>
</evidence>
<reference evidence="9 10" key="1">
    <citation type="submission" date="2018-09" db="EMBL/GenBank/DDBJ databases">
        <title>Murine metabolic-syndrome-specific gut microbial biobank.</title>
        <authorList>
            <person name="Liu C."/>
        </authorList>
    </citation>
    <scope>NUCLEOTIDE SEQUENCE [LARGE SCALE GENOMIC DNA]</scope>
    <source>
        <strain evidence="9 10">0.1xD8-82</strain>
    </source>
</reference>
<comment type="caution">
    <text evidence="9">The sequence shown here is derived from an EMBL/GenBank/DDBJ whole genome shotgun (WGS) entry which is preliminary data.</text>
</comment>
<sequence length="285" mass="31886">MKKTKRIRKVIEIIRHYLALLVVSIFVLLPYYWMIVTAIKPTEEVMVSPATLLPSRIELSNFGKVWNFLPLGTYMKNSLIVSAVVTIVSVIFATLCGYSISRFIRRKAQKGALILMLCTQLIPGIVTMISLYFIMFNLKMNNTYQGLIIAYVVWAVPFCTLMIKGYFDAAIPREIEESARVDGCSQFRTFFDICLPISIPGIISTAIFAFILAWNEYMWASILLSGDKLKPVSVGIYDFIGQYGANTKMALTMTAGIFITLPAMIIFGFLQKYLISGLSAGAVKG</sequence>
<feature type="transmembrane region" description="Helical" evidence="7">
    <location>
        <begin position="148"/>
        <end position="169"/>
    </location>
</feature>
<keyword evidence="4 7" id="KW-0812">Transmembrane</keyword>
<evidence type="ECO:0000256" key="5">
    <source>
        <dbReference type="ARBA" id="ARBA00022989"/>
    </source>
</evidence>
<gene>
    <name evidence="9" type="ORF">D7V94_04840</name>
</gene>
<evidence type="ECO:0000313" key="9">
    <source>
        <dbReference type="EMBL" id="RKI93347.1"/>
    </source>
</evidence>
<dbReference type="GO" id="GO:0005886">
    <property type="term" value="C:plasma membrane"/>
    <property type="evidence" value="ECO:0007669"/>
    <property type="project" value="UniProtKB-SubCell"/>
</dbReference>
<name>A0A3A9APL8_9FIRM</name>
<dbReference type="InterPro" id="IPR035906">
    <property type="entry name" value="MetI-like_sf"/>
</dbReference>
<feature type="transmembrane region" description="Helical" evidence="7">
    <location>
        <begin position="79"/>
        <end position="100"/>
    </location>
</feature>
<keyword evidence="3" id="KW-1003">Cell membrane</keyword>
<dbReference type="SUPFAM" id="SSF161098">
    <property type="entry name" value="MetI-like"/>
    <property type="match status" value="1"/>
</dbReference>
<dbReference type="PANTHER" id="PTHR43744:SF8">
    <property type="entry name" value="SN-GLYCEROL-3-PHOSPHATE TRANSPORT SYSTEM PERMEASE PROTEIN UGPE"/>
    <property type="match status" value="1"/>
</dbReference>
<keyword evidence="10" id="KW-1185">Reference proteome</keyword>
<feature type="transmembrane region" description="Helical" evidence="7">
    <location>
        <begin position="112"/>
        <end position="136"/>
    </location>
</feature>
<proteinExistence type="inferred from homology"/>
<dbReference type="InterPro" id="IPR000515">
    <property type="entry name" value="MetI-like"/>
</dbReference>
<feature type="transmembrane region" description="Helical" evidence="7">
    <location>
        <begin position="249"/>
        <end position="270"/>
    </location>
</feature>
<dbReference type="AlphaFoldDB" id="A0A3A9APL8"/>
<evidence type="ECO:0000256" key="6">
    <source>
        <dbReference type="ARBA" id="ARBA00023136"/>
    </source>
</evidence>
<dbReference type="Gene3D" id="1.10.3720.10">
    <property type="entry name" value="MetI-like"/>
    <property type="match status" value="1"/>
</dbReference>
<evidence type="ECO:0000313" key="10">
    <source>
        <dbReference type="Proteomes" id="UP000280696"/>
    </source>
</evidence>
<keyword evidence="2 7" id="KW-0813">Transport</keyword>
<dbReference type="EMBL" id="RAYQ01000003">
    <property type="protein sequence ID" value="RKI93347.1"/>
    <property type="molecule type" value="Genomic_DNA"/>
</dbReference>
<feature type="domain" description="ABC transmembrane type-1" evidence="8">
    <location>
        <begin position="75"/>
        <end position="270"/>
    </location>
</feature>
<evidence type="ECO:0000256" key="1">
    <source>
        <dbReference type="ARBA" id="ARBA00004651"/>
    </source>
</evidence>
<dbReference type="OrthoDB" id="9794684at2"/>
<dbReference type="GO" id="GO:0055085">
    <property type="term" value="P:transmembrane transport"/>
    <property type="evidence" value="ECO:0007669"/>
    <property type="project" value="InterPro"/>
</dbReference>
<organism evidence="9 10">
    <name type="scientific">Parablautia intestinalis</name>
    <dbReference type="NCBI Taxonomy" id="2320100"/>
    <lineage>
        <taxon>Bacteria</taxon>
        <taxon>Bacillati</taxon>
        <taxon>Bacillota</taxon>
        <taxon>Clostridia</taxon>
        <taxon>Lachnospirales</taxon>
        <taxon>Lachnospiraceae</taxon>
        <taxon>Parablautia</taxon>
    </lineage>
</organism>
<evidence type="ECO:0000256" key="4">
    <source>
        <dbReference type="ARBA" id="ARBA00022692"/>
    </source>
</evidence>
<dbReference type="Proteomes" id="UP000280696">
    <property type="component" value="Unassembled WGS sequence"/>
</dbReference>
<accession>A0A3A9APL8</accession>
<evidence type="ECO:0000256" key="3">
    <source>
        <dbReference type="ARBA" id="ARBA00022475"/>
    </source>
</evidence>
<keyword evidence="5 7" id="KW-1133">Transmembrane helix</keyword>
<dbReference type="PANTHER" id="PTHR43744">
    <property type="entry name" value="ABC TRANSPORTER PERMEASE PROTEIN MG189-RELATED-RELATED"/>
    <property type="match status" value="1"/>
</dbReference>
<protein>
    <submittedName>
        <fullName evidence="9">Carbohydrate ABC transporter permease</fullName>
    </submittedName>
</protein>
<dbReference type="PROSITE" id="PS50928">
    <property type="entry name" value="ABC_TM1"/>
    <property type="match status" value="1"/>
</dbReference>
<evidence type="ECO:0000256" key="2">
    <source>
        <dbReference type="ARBA" id="ARBA00022448"/>
    </source>
</evidence>
<feature type="transmembrane region" description="Helical" evidence="7">
    <location>
        <begin position="12"/>
        <end position="33"/>
    </location>
</feature>
<dbReference type="CDD" id="cd06261">
    <property type="entry name" value="TM_PBP2"/>
    <property type="match status" value="1"/>
</dbReference>
<comment type="subcellular location">
    <subcellularLocation>
        <location evidence="1 7">Cell membrane</location>
        <topology evidence="1 7">Multi-pass membrane protein</topology>
    </subcellularLocation>
</comment>